<dbReference type="EMBL" id="CAACVS010000037">
    <property type="protein sequence ID" value="VEU34772.1"/>
    <property type="molecule type" value="Genomic_DNA"/>
</dbReference>
<sequence length="351" mass="39417">MCIAFFVWTEHRFLVCHNRDEYFSRPTTGTEWWPNESTSGNDRQSFRILAPRDGVSGGTWFGYEQTTGRCAFLTNIDGATDSGSTKRTHASSRGEIVVNYLRSDPSCSALDYLRREFGCGDGADVAVTGNTGCGYYAGFNLVVFSGRDLAYVSNRGGGIGISIGNTNHRTGPVALEQGRHYGLSNSLLHQPLPKVREGLELFRTAVHRSNSVYRDSYIGINTGEQPRCRHKIDDPDDNKDDENRLFQELKELMRHAGPSHRPEGVAHNSSLLLSDASSEGERTPGEKRLERRRSSICVPIDDTEYGTRTTIRFLLQTNQQEPRLLRWTEQHRNPDTLDWEGCLEFGCESSL</sequence>
<dbReference type="InterPro" id="IPR008551">
    <property type="entry name" value="TANGO2"/>
</dbReference>
<evidence type="ECO:0000313" key="3">
    <source>
        <dbReference type="Proteomes" id="UP000291116"/>
    </source>
</evidence>
<dbReference type="PANTHER" id="PTHR17985:SF8">
    <property type="entry name" value="TRANSPORT AND GOLGI ORGANIZATION PROTEIN 2 HOMOLOG"/>
    <property type="match status" value="1"/>
</dbReference>
<evidence type="ECO:0000256" key="1">
    <source>
        <dbReference type="SAM" id="MobiDB-lite"/>
    </source>
</evidence>
<dbReference type="Proteomes" id="UP000291116">
    <property type="component" value="Unassembled WGS sequence"/>
</dbReference>
<keyword evidence="3" id="KW-1185">Reference proteome</keyword>
<dbReference type="Pfam" id="PF05742">
    <property type="entry name" value="TANGO2"/>
    <property type="match status" value="1"/>
</dbReference>
<dbReference type="AlphaFoldDB" id="A0A448YY87"/>
<accession>A0A448YY87</accession>
<protein>
    <submittedName>
        <fullName evidence="2">Uncharacterized protein</fullName>
    </submittedName>
</protein>
<organism evidence="2 3">
    <name type="scientific">Pseudo-nitzschia multistriata</name>
    <dbReference type="NCBI Taxonomy" id="183589"/>
    <lineage>
        <taxon>Eukaryota</taxon>
        <taxon>Sar</taxon>
        <taxon>Stramenopiles</taxon>
        <taxon>Ochrophyta</taxon>
        <taxon>Bacillariophyta</taxon>
        <taxon>Bacillariophyceae</taxon>
        <taxon>Bacillariophycidae</taxon>
        <taxon>Bacillariales</taxon>
        <taxon>Bacillariaceae</taxon>
        <taxon>Pseudo-nitzschia</taxon>
    </lineage>
</organism>
<reference evidence="2 3" key="1">
    <citation type="submission" date="2019-01" db="EMBL/GenBank/DDBJ databases">
        <authorList>
            <person name="Ferrante I. M."/>
        </authorList>
    </citation>
    <scope>NUCLEOTIDE SEQUENCE [LARGE SCALE GENOMIC DNA]</scope>
    <source>
        <strain evidence="2 3">B856</strain>
    </source>
</reference>
<gene>
    <name evidence="2" type="ORF">PSNMU_V1.4_AUG-EV-PASAV3_0015040</name>
</gene>
<dbReference type="OrthoDB" id="57786at2759"/>
<evidence type="ECO:0000313" key="2">
    <source>
        <dbReference type="EMBL" id="VEU34772.1"/>
    </source>
</evidence>
<proteinExistence type="predicted"/>
<feature type="region of interest" description="Disordered" evidence="1">
    <location>
        <begin position="271"/>
        <end position="293"/>
    </location>
</feature>
<dbReference type="PANTHER" id="PTHR17985">
    <property type="entry name" value="SER/THR-RICH PROTEIN T10 IN DGCR REGION"/>
    <property type="match status" value="1"/>
</dbReference>
<feature type="compositionally biased region" description="Basic and acidic residues" evidence="1">
    <location>
        <begin position="279"/>
        <end position="293"/>
    </location>
</feature>
<name>A0A448YY87_9STRA</name>